<evidence type="ECO:0000313" key="2">
    <source>
        <dbReference type="EMBL" id="SMO49229.1"/>
    </source>
</evidence>
<dbReference type="AlphaFoldDB" id="A0A521BQ43"/>
<name>A0A521BQ43_9SPHI</name>
<dbReference type="PRINTS" id="PR00420">
    <property type="entry name" value="RNGMNOXGNASE"/>
</dbReference>
<evidence type="ECO:0000259" key="1">
    <source>
        <dbReference type="Pfam" id="PF01494"/>
    </source>
</evidence>
<dbReference type="SUPFAM" id="SSF51905">
    <property type="entry name" value="FAD/NAD(P)-binding domain"/>
    <property type="match status" value="1"/>
</dbReference>
<sequence>MKKQVLISGASFAGLTLAYWLNKFGYGVTVIEAGNELRISGSPIDVRGEALDIAREMGIYDQIKAHEFVHTDEIVDAEDQTLVKFAINNLPEYLGDIEIHRGDLVKIIYKAIPKDEVEIIFGNSISTLVQHEDHVEVSFEKGEPKTFDFVFGADGTHSTVRRLAFGPEEDFKKFLGVYFAFAATDQIQTGRAESAGVVYRELGKQAVFYQFQNGVNAILVFRAPKLDWHYRDRQRPREILHEYFSGNNNWKIPVILEAMLHADDLYFDEACQIHMPGWTKGRVALIGDAAYAPSFFTGMGTSLAMQGATLLAKALHASDDHESAFAIYNDQFKPFVESVQARVEHSLKVQLPETEDELRASITAWVNEEKEGQ</sequence>
<dbReference type="InterPro" id="IPR036188">
    <property type="entry name" value="FAD/NAD-bd_sf"/>
</dbReference>
<dbReference type="OrthoDB" id="9766816at2"/>
<dbReference type="PANTHER" id="PTHR46865">
    <property type="entry name" value="OXIDOREDUCTASE-RELATED"/>
    <property type="match status" value="1"/>
</dbReference>
<accession>A0A521BQ43</accession>
<dbReference type="EMBL" id="FXTN01000002">
    <property type="protein sequence ID" value="SMO49229.1"/>
    <property type="molecule type" value="Genomic_DNA"/>
</dbReference>
<evidence type="ECO:0000313" key="3">
    <source>
        <dbReference type="Proteomes" id="UP000320300"/>
    </source>
</evidence>
<dbReference type="InterPro" id="IPR051704">
    <property type="entry name" value="FAD_aromatic-hydroxylase"/>
</dbReference>
<dbReference type="Pfam" id="PF01494">
    <property type="entry name" value="FAD_binding_3"/>
    <property type="match status" value="1"/>
</dbReference>
<dbReference type="Gene3D" id="3.50.50.60">
    <property type="entry name" value="FAD/NAD(P)-binding domain"/>
    <property type="match status" value="1"/>
</dbReference>
<dbReference type="RefSeq" id="WP_142527174.1">
    <property type="nucleotide sequence ID" value="NZ_CBCSJO010000003.1"/>
</dbReference>
<dbReference type="PANTHER" id="PTHR46865:SF2">
    <property type="entry name" value="MONOOXYGENASE"/>
    <property type="match status" value="1"/>
</dbReference>
<reference evidence="2 3" key="1">
    <citation type="submission" date="2017-05" db="EMBL/GenBank/DDBJ databases">
        <authorList>
            <person name="Varghese N."/>
            <person name="Submissions S."/>
        </authorList>
    </citation>
    <scope>NUCLEOTIDE SEQUENCE [LARGE SCALE GENOMIC DNA]</scope>
    <source>
        <strain evidence="2 3">DSM 19036</strain>
    </source>
</reference>
<proteinExistence type="predicted"/>
<feature type="domain" description="FAD-binding" evidence="1">
    <location>
        <begin position="4"/>
        <end position="318"/>
    </location>
</feature>
<keyword evidence="3" id="KW-1185">Reference proteome</keyword>
<dbReference type="GO" id="GO:0071949">
    <property type="term" value="F:FAD binding"/>
    <property type="evidence" value="ECO:0007669"/>
    <property type="project" value="InterPro"/>
</dbReference>
<dbReference type="InterPro" id="IPR002938">
    <property type="entry name" value="FAD-bd"/>
</dbReference>
<organism evidence="2 3">
    <name type="scientific">Pedobacter westerhofensis</name>
    <dbReference type="NCBI Taxonomy" id="425512"/>
    <lineage>
        <taxon>Bacteria</taxon>
        <taxon>Pseudomonadati</taxon>
        <taxon>Bacteroidota</taxon>
        <taxon>Sphingobacteriia</taxon>
        <taxon>Sphingobacteriales</taxon>
        <taxon>Sphingobacteriaceae</taxon>
        <taxon>Pedobacter</taxon>
    </lineage>
</organism>
<protein>
    <submittedName>
        <fullName evidence="2">2-polyprenyl-6-methoxyphenol hydroxylase</fullName>
    </submittedName>
</protein>
<dbReference type="Proteomes" id="UP000320300">
    <property type="component" value="Unassembled WGS sequence"/>
</dbReference>
<gene>
    <name evidence="2" type="ORF">SAMN06265348_102531</name>
</gene>
<dbReference type="Gene3D" id="3.30.9.10">
    <property type="entry name" value="D-Amino Acid Oxidase, subunit A, domain 2"/>
    <property type="match status" value="1"/>
</dbReference>